<dbReference type="RefSeq" id="WP_132091713.1">
    <property type="nucleotide sequence ID" value="NZ_JANKAQ010000006.1"/>
</dbReference>
<evidence type="ECO:0000313" key="8">
    <source>
        <dbReference type="EMBL" id="TCO84485.1"/>
    </source>
</evidence>
<dbReference type="InterPro" id="IPR045121">
    <property type="entry name" value="CoAse"/>
</dbReference>
<keyword evidence="9" id="KW-1185">Reference proteome</keyword>
<gene>
    <name evidence="8" type="ORF">EV212_10787</name>
</gene>
<proteinExistence type="predicted"/>
<evidence type="ECO:0000256" key="1">
    <source>
        <dbReference type="ARBA" id="ARBA00001936"/>
    </source>
</evidence>
<evidence type="ECO:0000313" key="9">
    <source>
        <dbReference type="Proteomes" id="UP000295711"/>
    </source>
</evidence>
<dbReference type="AlphaFoldDB" id="A0A4R2LHP0"/>
<dbReference type="PROSITE" id="PS51462">
    <property type="entry name" value="NUDIX"/>
    <property type="match status" value="1"/>
</dbReference>
<evidence type="ECO:0000256" key="4">
    <source>
        <dbReference type="ARBA" id="ARBA00022801"/>
    </source>
</evidence>
<keyword evidence="3" id="KW-0479">Metal-binding</keyword>
<evidence type="ECO:0000256" key="5">
    <source>
        <dbReference type="ARBA" id="ARBA00022842"/>
    </source>
</evidence>
<dbReference type="Pfam" id="PF00293">
    <property type="entry name" value="NUDIX"/>
    <property type="match status" value="1"/>
</dbReference>
<dbReference type="EMBL" id="SLXA01000007">
    <property type="protein sequence ID" value="TCO84485.1"/>
    <property type="molecule type" value="Genomic_DNA"/>
</dbReference>
<protein>
    <submittedName>
        <fullName evidence="8">NUDIX domain-containing protein</fullName>
    </submittedName>
</protein>
<keyword evidence="6" id="KW-0464">Manganese</keyword>
<keyword evidence="4" id="KW-0378">Hydrolase</keyword>
<sequence length="204" mass="23781">MLEKLQGRKPTLIDMESYRRSAVVIPLMETENGYEVLFEVRAIGLKHQPGEICFPGGGCDRGEMPEAAALREICEELLLSSDQVLLEAPMDIFVSPFNMVIYPYLGTLKSYEGTYSRDEVLEIFTVPLRFFMENEPGIYYNKVYTEPPENFPWDKVRGGYRYRWNTGTYPVLFYEYKDRVIWGITARIMRNTVQLMRAAGWRIE</sequence>
<dbReference type="InterPro" id="IPR015797">
    <property type="entry name" value="NUDIX_hydrolase-like_dom_sf"/>
</dbReference>
<dbReference type="GO" id="GO:0046872">
    <property type="term" value="F:metal ion binding"/>
    <property type="evidence" value="ECO:0007669"/>
    <property type="project" value="UniProtKB-KW"/>
</dbReference>
<comment type="caution">
    <text evidence="8">The sequence shown here is derived from an EMBL/GenBank/DDBJ whole genome shotgun (WGS) entry which is preliminary data.</text>
</comment>
<dbReference type="InterPro" id="IPR000086">
    <property type="entry name" value="NUDIX_hydrolase_dom"/>
</dbReference>
<dbReference type="Gene3D" id="3.90.79.10">
    <property type="entry name" value="Nucleoside Triphosphate Pyrophosphohydrolase"/>
    <property type="match status" value="1"/>
</dbReference>
<feature type="domain" description="Nudix hydrolase" evidence="7">
    <location>
        <begin position="18"/>
        <end position="150"/>
    </location>
</feature>
<keyword evidence="5" id="KW-0460">Magnesium</keyword>
<organism evidence="8 9">
    <name type="scientific">Frisingicoccus caecimuris</name>
    <dbReference type="NCBI Taxonomy" id="1796636"/>
    <lineage>
        <taxon>Bacteria</taxon>
        <taxon>Bacillati</taxon>
        <taxon>Bacillota</taxon>
        <taxon>Clostridia</taxon>
        <taxon>Lachnospirales</taxon>
        <taxon>Lachnospiraceae</taxon>
        <taxon>Frisingicoccus</taxon>
    </lineage>
</organism>
<evidence type="ECO:0000256" key="6">
    <source>
        <dbReference type="ARBA" id="ARBA00023211"/>
    </source>
</evidence>
<dbReference type="PANTHER" id="PTHR12992:SF11">
    <property type="entry name" value="MITOCHONDRIAL COENZYME A DIPHOSPHATASE NUDT8"/>
    <property type="match status" value="1"/>
</dbReference>
<dbReference type="SUPFAM" id="SSF55811">
    <property type="entry name" value="Nudix"/>
    <property type="match status" value="1"/>
</dbReference>
<accession>A0A4R2LHP0</accession>
<dbReference type="Proteomes" id="UP000295711">
    <property type="component" value="Unassembled WGS sequence"/>
</dbReference>
<dbReference type="GO" id="GO:0010945">
    <property type="term" value="F:coenzyme A diphosphatase activity"/>
    <property type="evidence" value="ECO:0007669"/>
    <property type="project" value="InterPro"/>
</dbReference>
<evidence type="ECO:0000256" key="2">
    <source>
        <dbReference type="ARBA" id="ARBA00001946"/>
    </source>
</evidence>
<evidence type="ECO:0000256" key="3">
    <source>
        <dbReference type="ARBA" id="ARBA00022723"/>
    </source>
</evidence>
<reference evidence="8 9" key="1">
    <citation type="submission" date="2019-03" db="EMBL/GenBank/DDBJ databases">
        <title>Genomic Encyclopedia of Type Strains, Phase IV (KMG-IV): sequencing the most valuable type-strain genomes for metagenomic binning, comparative biology and taxonomic classification.</title>
        <authorList>
            <person name="Goeker M."/>
        </authorList>
    </citation>
    <scope>NUCLEOTIDE SEQUENCE [LARGE SCALE GENOMIC DNA]</scope>
    <source>
        <strain evidence="8 9">DSM 28559</strain>
    </source>
</reference>
<comment type="cofactor">
    <cofactor evidence="1">
        <name>Mn(2+)</name>
        <dbReference type="ChEBI" id="CHEBI:29035"/>
    </cofactor>
</comment>
<dbReference type="CDD" id="cd03426">
    <property type="entry name" value="NUDIX_CoAse_Nudt7"/>
    <property type="match status" value="1"/>
</dbReference>
<dbReference type="OrthoDB" id="9802805at2"/>
<name>A0A4R2LHP0_9FIRM</name>
<comment type="cofactor">
    <cofactor evidence="2">
        <name>Mg(2+)</name>
        <dbReference type="ChEBI" id="CHEBI:18420"/>
    </cofactor>
</comment>
<evidence type="ECO:0000259" key="7">
    <source>
        <dbReference type="PROSITE" id="PS51462"/>
    </source>
</evidence>
<dbReference type="PANTHER" id="PTHR12992">
    <property type="entry name" value="NUDIX HYDROLASE"/>
    <property type="match status" value="1"/>
</dbReference>